<accession>A0ACB7GRX5</accession>
<dbReference type="EMBL" id="CM004398">
    <property type="protein sequence ID" value="KAG8642705.1"/>
    <property type="molecule type" value="Genomic_DNA"/>
</dbReference>
<name>A0ACB7GRX5_MANES</name>
<gene>
    <name evidence="1" type="ORF">MANES_12G113100v8</name>
</gene>
<keyword evidence="2" id="KW-1185">Reference proteome</keyword>
<organism evidence="1 2">
    <name type="scientific">Manihot esculenta</name>
    <name type="common">Cassava</name>
    <name type="synonym">Jatropha manihot</name>
    <dbReference type="NCBI Taxonomy" id="3983"/>
    <lineage>
        <taxon>Eukaryota</taxon>
        <taxon>Viridiplantae</taxon>
        <taxon>Streptophyta</taxon>
        <taxon>Embryophyta</taxon>
        <taxon>Tracheophyta</taxon>
        <taxon>Spermatophyta</taxon>
        <taxon>Magnoliopsida</taxon>
        <taxon>eudicotyledons</taxon>
        <taxon>Gunneridae</taxon>
        <taxon>Pentapetalae</taxon>
        <taxon>rosids</taxon>
        <taxon>fabids</taxon>
        <taxon>Malpighiales</taxon>
        <taxon>Euphorbiaceae</taxon>
        <taxon>Crotonoideae</taxon>
        <taxon>Manihoteae</taxon>
        <taxon>Manihot</taxon>
    </lineage>
</organism>
<evidence type="ECO:0000313" key="2">
    <source>
        <dbReference type="Proteomes" id="UP000091857"/>
    </source>
</evidence>
<evidence type="ECO:0000313" key="1">
    <source>
        <dbReference type="EMBL" id="KAG8642705.1"/>
    </source>
</evidence>
<reference evidence="2" key="1">
    <citation type="journal article" date="2016" name="Nat. Biotechnol.">
        <title>Sequencing wild and cultivated cassava and related species reveals extensive interspecific hybridization and genetic diversity.</title>
        <authorList>
            <person name="Bredeson J.V."/>
            <person name="Lyons J.B."/>
            <person name="Prochnik S.E."/>
            <person name="Wu G.A."/>
            <person name="Ha C.M."/>
            <person name="Edsinger-Gonzales E."/>
            <person name="Grimwood J."/>
            <person name="Schmutz J."/>
            <person name="Rabbi I.Y."/>
            <person name="Egesi C."/>
            <person name="Nauluvula P."/>
            <person name="Lebot V."/>
            <person name="Ndunguru J."/>
            <person name="Mkamilo G."/>
            <person name="Bart R.S."/>
            <person name="Setter T.L."/>
            <person name="Gleadow R.M."/>
            <person name="Kulakow P."/>
            <person name="Ferguson M.E."/>
            <person name="Rounsley S."/>
            <person name="Rokhsar D.S."/>
        </authorList>
    </citation>
    <scope>NUCLEOTIDE SEQUENCE [LARGE SCALE GENOMIC DNA]</scope>
    <source>
        <strain evidence="2">cv. AM560-2</strain>
    </source>
</reference>
<proteinExistence type="predicted"/>
<protein>
    <submittedName>
        <fullName evidence="1">Uncharacterized protein</fullName>
    </submittedName>
</protein>
<comment type="caution">
    <text evidence="1">The sequence shown here is derived from an EMBL/GenBank/DDBJ whole genome shotgun (WGS) entry which is preliminary data.</text>
</comment>
<sequence length="289" mass="31793">MHAHLICTSLTSLPTTYIRRSPFFLSTHQALSSHFSQKYYKSPLDLQHPPHITPPLCFSTHNLYLLIIILLDMALKALGSSSSLLHNDHVDLHSLEPCVKRKRTKRSRLEDLPTEEEYLALCLLMLAKGTHDPPPTPPTLLKLCYKCKVCNKAFSTYQALGGHKASHRKLMGVVDDQSATPSPMVTTTRTPASSVSLSGRTHKCSICHRTFPSGQALGGHKRRHYDGGSNSGVGNSSDKENKELEGVNSTLISQLDFDLNVPTLPEFPMVDVDRKPKSKLPSSGGDSSS</sequence>
<dbReference type="Proteomes" id="UP000091857">
    <property type="component" value="Chromosome 12"/>
</dbReference>